<evidence type="ECO:0000256" key="10">
    <source>
        <dbReference type="ARBA" id="ARBA00040002"/>
    </source>
</evidence>
<accession>T1EE73</accession>
<dbReference type="AlphaFoldDB" id="T1EE73"/>
<dbReference type="eggNOG" id="KOG1587">
    <property type="taxonomic scope" value="Eukaryota"/>
</dbReference>
<gene>
    <name evidence="15" type="primary">20194875</name>
    <name evidence="14" type="ORF">HELRODRAFT_107080</name>
</gene>
<evidence type="ECO:0000256" key="2">
    <source>
        <dbReference type="ARBA" id="ARBA00022490"/>
    </source>
</evidence>
<evidence type="ECO:0000256" key="12">
    <source>
        <dbReference type="PROSITE-ProRule" id="PRU00221"/>
    </source>
</evidence>
<dbReference type="InParanoid" id="T1EE73"/>
<evidence type="ECO:0000256" key="4">
    <source>
        <dbReference type="ARBA" id="ARBA00022737"/>
    </source>
</evidence>
<dbReference type="SUPFAM" id="SSF50978">
    <property type="entry name" value="WD40 repeat-like"/>
    <property type="match status" value="1"/>
</dbReference>
<keyword evidence="8" id="KW-0966">Cell projection</keyword>
<dbReference type="PROSITE" id="PS50294">
    <property type="entry name" value="WD_REPEATS_REGION"/>
    <property type="match status" value="1"/>
</dbReference>
<dbReference type="EnsemblMetazoa" id="HelroT107080">
    <property type="protein sequence ID" value="HelroP107080"/>
    <property type="gene ID" value="HelroG107080"/>
</dbReference>
<keyword evidence="5" id="KW-0282">Flagellum</keyword>
<dbReference type="EMBL" id="KB097143">
    <property type="protein sequence ID" value="ESN98928.1"/>
    <property type="molecule type" value="Genomic_DNA"/>
</dbReference>
<dbReference type="HOGENOM" id="CLU_1091008_0_0_1"/>
<feature type="compositionally biased region" description="Polar residues" evidence="13">
    <location>
        <begin position="14"/>
        <end position="23"/>
    </location>
</feature>
<dbReference type="KEGG" id="hro:HELRODRAFT_107080"/>
<dbReference type="GO" id="GO:0120293">
    <property type="term" value="C:dynein axonemal particle"/>
    <property type="evidence" value="ECO:0007669"/>
    <property type="project" value="UniProtKB-SubCell"/>
</dbReference>
<dbReference type="OrthoDB" id="10259804at2759"/>
<dbReference type="InterPro" id="IPR050687">
    <property type="entry name" value="Dynein_IC"/>
</dbReference>
<evidence type="ECO:0000256" key="6">
    <source>
        <dbReference type="ARBA" id="ARBA00023069"/>
    </source>
</evidence>
<keyword evidence="16" id="KW-1185">Reference proteome</keyword>
<feature type="region of interest" description="Disordered" evidence="13">
    <location>
        <begin position="1"/>
        <end position="23"/>
    </location>
</feature>
<reference evidence="15" key="3">
    <citation type="submission" date="2015-06" db="UniProtKB">
        <authorList>
            <consortium name="EnsemblMetazoa"/>
        </authorList>
    </citation>
    <scope>IDENTIFICATION</scope>
</reference>
<dbReference type="Pfam" id="PF00400">
    <property type="entry name" value="WD40"/>
    <property type="match status" value="2"/>
</dbReference>
<evidence type="ECO:0000256" key="1">
    <source>
        <dbReference type="ARBA" id="ARBA00004611"/>
    </source>
</evidence>
<evidence type="ECO:0000256" key="9">
    <source>
        <dbReference type="ARBA" id="ARBA00024190"/>
    </source>
</evidence>
<evidence type="ECO:0000256" key="11">
    <source>
        <dbReference type="ARBA" id="ARBA00041557"/>
    </source>
</evidence>
<dbReference type="InterPro" id="IPR036322">
    <property type="entry name" value="WD40_repeat_dom_sf"/>
</dbReference>
<dbReference type="EMBL" id="AMQM01001078">
    <property type="status" value="NOT_ANNOTATED_CDS"/>
    <property type="molecule type" value="Genomic_DNA"/>
</dbReference>
<organism evidence="15 16">
    <name type="scientific">Helobdella robusta</name>
    <name type="common">Californian leech</name>
    <dbReference type="NCBI Taxonomy" id="6412"/>
    <lineage>
        <taxon>Eukaryota</taxon>
        <taxon>Metazoa</taxon>
        <taxon>Spiralia</taxon>
        <taxon>Lophotrochozoa</taxon>
        <taxon>Annelida</taxon>
        <taxon>Clitellata</taxon>
        <taxon>Hirudinea</taxon>
        <taxon>Rhynchobdellida</taxon>
        <taxon>Glossiphoniidae</taxon>
        <taxon>Helobdella</taxon>
    </lineage>
</organism>
<reference evidence="14 16" key="2">
    <citation type="journal article" date="2013" name="Nature">
        <title>Insights into bilaterian evolution from three spiralian genomes.</title>
        <authorList>
            <person name="Simakov O."/>
            <person name="Marletaz F."/>
            <person name="Cho S.J."/>
            <person name="Edsinger-Gonzales E."/>
            <person name="Havlak P."/>
            <person name="Hellsten U."/>
            <person name="Kuo D.H."/>
            <person name="Larsson T."/>
            <person name="Lv J."/>
            <person name="Arendt D."/>
            <person name="Savage R."/>
            <person name="Osoegawa K."/>
            <person name="de Jong P."/>
            <person name="Grimwood J."/>
            <person name="Chapman J.A."/>
            <person name="Shapiro H."/>
            <person name="Aerts A."/>
            <person name="Otillar R.P."/>
            <person name="Terry A.Y."/>
            <person name="Boore J.L."/>
            <person name="Grigoriev I.V."/>
            <person name="Lindberg D.R."/>
            <person name="Seaver E.C."/>
            <person name="Weisblat D.A."/>
            <person name="Putnam N.H."/>
            <person name="Rokhsar D.S."/>
        </authorList>
    </citation>
    <scope>NUCLEOTIDE SEQUENCE</scope>
</reference>
<dbReference type="PANTHER" id="PTHR12442">
    <property type="entry name" value="DYNEIN INTERMEDIATE CHAIN"/>
    <property type="match status" value="1"/>
</dbReference>
<keyword evidence="6" id="KW-0969">Cilium</keyword>
<dbReference type="CTD" id="20194875"/>
<dbReference type="GeneID" id="20194875"/>
<evidence type="ECO:0000313" key="16">
    <source>
        <dbReference type="Proteomes" id="UP000015101"/>
    </source>
</evidence>
<comment type="subcellular location">
    <subcellularLocation>
        <location evidence="1">Cytoplasm</location>
        <location evidence="1">Cytoskeleton</location>
        <location evidence="1">Flagellum axoneme</location>
    </subcellularLocation>
    <subcellularLocation>
        <location evidence="9">Dynein axonemal particle</location>
    </subcellularLocation>
</comment>
<proteinExistence type="predicted"/>
<dbReference type="Proteomes" id="UP000015101">
    <property type="component" value="Unassembled WGS sequence"/>
</dbReference>
<keyword evidence="3 12" id="KW-0853">WD repeat</keyword>
<dbReference type="PROSITE" id="PS50082">
    <property type="entry name" value="WD_REPEATS_2"/>
    <property type="match status" value="1"/>
</dbReference>
<reference evidence="16" key="1">
    <citation type="submission" date="2012-12" db="EMBL/GenBank/DDBJ databases">
        <authorList>
            <person name="Hellsten U."/>
            <person name="Grimwood J."/>
            <person name="Chapman J.A."/>
            <person name="Shapiro H."/>
            <person name="Aerts A."/>
            <person name="Otillar R.P."/>
            <person name="Terry A.Y."/>
            <person name="Boore J.L."/>
            <person name="Simakov O."/>
            <person name="Marletaz F."/>
            <person name="Cho S.-J."/>
            <person name="Edsinger-Gonzales E."/>
            <person name="Havlak P."/>
            <person name="Kuo D.-H."/>
            <person name="Larsson T."/>
            <person name="Lv J."/>
            <person name="Arendt D."/>
            <person name="Savage R."/>
            <person name="Osoegawa K."/>
            <person name="de Jong P."/>
            <person name="Lindberg D.R."/>
            <person name="Seaver E.C."/>
            <person name="Weisblat D.A."/>
            <person name="Putnam N.H."/>
            <person name="Grigoriev I.V."/>
            <person name="Rokhsar D.S."/>
        </authorList>
    </citation>
    <scope>NUCLEOTIDE SEQUENCE</scope>
</reference>
<evidence type="ECO:0000313" key="14">
    <source>
        <dbReference type="EMBL" id="ESN98928.1"/>
    </source>
</evidence>
<dbReference type="InterPro" id="IPR001680">
    <property type="entry name" value="WD40_rpt"/>
</dbReference>
<dbReference type="InterPro" id="IPR015943">
    <property type="entry name" value="WD40/YVTN_repeat-like_dom_sf"/>
</dbReference>
<name>T1EE73_HELRO</name>
<evidence type="ECO:0000313" key="15">
    <source>
        <dbReference type="EnsemblMetazoa" id="HelroP107080"/>
    </source>
</evidence>
<dbReference type="SMART" id="SM00320">
    <property type="entry name" value="WD40"/>
    <property type="match status" value="2"/>
</dbReference>
<dbReference type="STRING" id="6412.T1EE73"/>
<evidence type="ECO:0000256" key="5">
    <source>
        <dbReference type="ARBA" id="ARBA00022846"/>
    </source>
</evidence>
<dbReference type="Gene3D" id="2.130.10.10">
    <property type="entry name" value="YVTN repeat-like/Quinoprotein amine dehydrogenase"/>
    <property type="match status" value="1"/>
</dbReference>
<protein>
    <recommendedName>
        <fullName evidence="10">Dynein axonemal intermediate chain 4</fullName>
    </recommendedName>
    <alternativeName>
        <fullName evidence="11">WD repeat-containing protein 78</fullName>
    </alternativeName>
</protein>
<keyword evidence="2" id="KW-0963">Cytoplasm</keyword>
<evidence type="ECO:0000256" key="7">
    <source>
        <dbReference type="ARBA" id="ARBA00023212"/>
    </source>
</evidence>
<evidence type="ECO:0000256" key="13">
    <source>
        <dbReference type="SAM" id="MobiDB-lite"/>
    </source>
</evidence>
<dbReference type="PANTHER" id="PTHR12442:SF12">
    <property type="entry name" value="DYNEIN AXONEMAL INTERMEDIATE CHAIN 4"/>
    <property type="match status" value="1"/>
</dbReference>
<sequence length="255" mass="28538">MKIKRIPSCKQPKNVASDSHNHTSTANPAIASFTSKYVGALCFDFNPFDRDVYLIGTDAGQVHKCSCTYNDHVLQTYSNAHKGPVYDVRWSPLHQELFLTGSADWTVKLWLQNHVVPLASFTSSSTPIHGLAWHPTLFSVFCCVDDDFLMIWDFSKQSLDPIVKQFLNSKSVLGHVSNKLTCVIFALNADCLIVGREGGQLNVFKINSTLSEDALSGDYAGENTYIEMNVEKKMQLDKNFVKEALKTLFPLTFCN</sequence>
<keyword evidence="4" id="KW-0677">Repeat</keyword>
<evidence type="ECO:0000256" key="8">
    <source>
        <dbReference type="ARBA" id="ARBA00023273"/>
    </source>
</evidence>
<evidence type="ECO:0000256" key="3">
    <source>
        <dbReference type="ARBA" id="ARBA00022574"/>
    </source>
</evidence>
<keyword evidence="7" id="KW-0206">Cytoskeleton</keyword>
<dbReference type="RefSeq" id="XP_009022863.1">
    <property type="nucleotide sequence ID" value="XM_009024615.1"/>
</dbReference>
<feature type="repeat" description="WD" evidence="12">
    <location>
        <begin position="78"/>
        <end position="110"/>
    </location>
</feature>